<reference evidence="3 4" key="2">
    <citation type="submission" date="2020-04" db="EMBL/GenBank/DDBJ databases">
        <title>Complete genome sequence of Alteromonas pelagimontana 5.12T.</title>
        <authorList>
            <person name="Sinha R.K."/>
            <person name="Krishnan K.P."/>
            <person name="Kurian J.P."/>
        </authorList>
    </citation>
    <scope>NUCLEOTIDE SEQUENCE [LARGE SCALE GENOMIC DNA]</scope>
    <source>
        <strain evidence="3 4">5.12</strain>
    </source>
</reference>
<feature type="transmembrane region" description="Helical" evidence="1">
    <location>
        <begin position="59"/>
        <end position="80"/>
    </location>
</feature>
<keyword evidence="1" id="KW-0472">Membrane</keyword>
<dbReference type="OrthoDB" id="9799666at2"/>
<feature type="transmembrane region" description="Helical" evidence="1">
    <location>
        <begin position="228"/>
        <end position="247"/>
    </location>
</feature>
<dbReference type="EMBL" id="CP052766">
    <property type="protein sequence ID" value="QJR81307.1"/>
    <property type="molecule type" value="Genomic_DNA"/>
</dbReference>
<feature type="transmembrane region" description="Helical" evidence="1">
    <location>
        <begin position="204"/>
        <end position="221"/>
    </location>
</feature>
<feature type="transmembrane region" description="Helical" evidence="1">
    <location>
        <begin position="179"/>
        <end position="198"/>
    </location>
</feature>
<name>A0A6M4ME64_9ALTE</name>
<feature type="transmembrane region" description="Helical" evidence="1">
    <location>
        <begin position="20"/>
        <end position="47"/>
    </location>
</feature>
<evidence type="ECO:0000256" key="1">
    <source>
        <dbReference type="SAM" id="Phobius"/>
    </source>
</evidence>
<dbReference type="InterPro" id="IPR003675">
    <property type="entry name" value="Rce1/LyrA-like_dom"/>
</dbReference>
<dbReference type="KEGG" id="apel:CA267_011225"/>
<feature type="transmembrane region" description="Helical" evidence="1">
    <location>
        <begin position="101"/>
        <end position="127"/>
    </location>
</feature>
<dbReference type="RefSeq" id="WP_139316203.1">
    <property type="nucleotide sequence ID" value="NZ_CP052766.1"/>
</dbReference>
<dbReference type="GO" id="GO:0004175">
    <property type="term" value="F:endopeptidase activity"/>
    <property type="evidence" value="ECO:0007669"/>
    <property type="project" value="UniProtKB-ARBA"/>
</dbReference>
<dbReference type="Proteomes" id="UP000219285">
    <property type="component" value="Chromosome"/>
</dbReference>
<dbReference type="PANTHER" id="PTHR36435:SF1">
    <property type="entry name" value="CAAX AMINO TERMINAL PROTEASE FAMILY PROTEIN"/>
    <property type="match status" value="1"/>
</dbReference>
<evidence type="ECO:0000259" key="2">
    <source>
        <dbReference type="Pfam" id="PF02517"/>
    </source>
</evidence>
<keyword evidence="3" id="KW-0378">Hydrolase</keyword>
<dbReference type="PANTHER" id="PTHR36435">
    <property type="entry name" value="SLR1288 PROTEIN"/>
    <property type="match status" value="1"/>
</dbReference>
<evidence type="ECO:0000313" key="4">
    <source>
        <dbReference type="Proteomes" id="UP000219285"/>
    </source>
</evidence>
<dbReference type="GO" id="GO:0080120">
    <property type="term" value="P:CAAX-box protein maturation"/>
    <property type="evidence" value="ECO:0007669"/>
    <property type="project" value="UniProtKB-ARBA"/>
</dbReference>
<keyword evidence="3" id="KW-0482">Metalloprotease</keyword>
<keyword evidence="1" id="KW-1133">Transmembrane helix</keyword>
<evidence type="ECO:0000313" key="3">
    <source>
        <dbReference type="EMBL" id="QJR81307.1"/>
    </source>
</evidence>
<feature type="transmembrane region" description="Helical" evidence="1">
    <location>
        <begin position="147"/>
        <end position="167"/>
    </location>
</feature>
<keyword evidence="3" id="KW-0645">Protease</keyword>
<sequence length="248" mass="28135">MKQFSYDNISYLEKSSYACLSMLGWCFTLSFFPLTIFSFVMSVVLAINGYNIYEEKNPQIEIMIALGASILSPLLFYPLLKYVVGSRSFIGLLRYLGFKKVSLILLLLVVISTVLFEFLCDISIYIYDLPIEFLTLEMKIFANSFKNTALVILACCVIAPTMEEMIFRGWLFRGLINKGLSSMATVGVTSILFTLFHFQYQDAISLIFILLYSLLLGVLRLKTANVSYTVIAHITSNSYVIFAPLWFG</sequence>
<organism evidence="3 4">
    <name type="scientific">Alteromonas pelagimontana</name>
    <dbReference type="NCBI Taxonomy" id="1858656"/>
    <lineage>
        <taxon>Bacteria</taxon>
        <taxon>Pseudomonadati</taxon>
        <taxon>Pseudomonadota</taxon>
        <taxon>Gammaproteobacteria</taxon>
        <taxon>Alteromonadales</taxon>
        <taxon>Alteromonadaceae</taxon>
        <taxon>Alteromonas/Salinimonas group</taxon>
        <taxon>Alteromonas</taxon>
    </lineage>
</organism>
<dbReference type="Pfam" id="PF02517">
    <property type="entry name" value="Rce1-like"/>
    <property type="match status" value="1"/>
</dbReference>
<protein>
    <submittedName>
        <fullName evidence="3">CPBP family intramembrane metalloprotease</fullName>
    </submittedName>
</protein>
<keyword evidence="4" id="KW-1185">Reference proteome</keyword>
<proteinExistence type="predicted"/>
<keyword evidence="1" id="KW-0812">Transmembrane</keyword>
<reference evidence="4" key="1">
    <citation type="submission" date="2014-12" db="EMBL/GenBank/DDBJ databases">
        <title>Complete genome sequence of a multi-drug resistant Klebsiella pneumoniae.</title>
        <authorList>
            <person name="Hua X."/>
            <person name="Chen Q."/>
            <person name="Li X."/>
            <person name="Feng Y."/>
            <person name="Ruan Z."/>
            <person name="Yu Y."/>
        </authorList>
    </citation>
    <scope>NUCLEOTIDE SEQUENCE [LARGE SCALE GENOMIC DNA]</scope>
    <source>
        <strain evidence="4">5.12</strain>
    </source>
</reference>
<accession>A0A6M4ME64</accession>
<dbReference type="InterPro" id="IPR052710">
    <property type="entry name" value="CAAX_protease"/>
</dbReference>
<dbReference type="GO" id="GO:0006508">
    <property type="term" value="P:proteolysis"/>
    <property type="evidence" value="ECO:0007669"/>
    <property type="project" value="UniProtKB-KW"/>
</dbReference>
<feature type="domain" description="CAAX prenyl protease 2/Lysostaphin resistance protein A-like" evidence="2">
    <location>
        <begin position="147"/>
        <end position="238"/>
    </location>
</feature>
<dbReference type="GO" id="GO:0008237">
    <property type="term" value="F:metallopeptidase activity"/>
    <property type="evidence" value="ECO:0007669"/>
    <property type="project" value="UniProtKB-KW"/>
</dbReference>
<dbReference type="AlphaFoldDB" id="A0A6M4ME64"/>
<gene>
    <name evidence="3" type="ORF">CA267_011225</name>
</gene>